<name>A0ABR8LKA2_9ALTE</name>
<gene>
    <name evidence="4" type="ORF">HHX48_08310</name>
</gene>
<reference evidence="4 5" key="1">
    <citation type="submission" date="2020-04" db="EMBL/GenBank/DDBJ databases">
        <title>Salinimonas sp. HHU 13199.</title>
        <authorList>
            <person name="Cui X."/>
            <person name="Zhang D."/>
        </authorList>
    </citation>
    <scope>NUCLEOTIDE SEQUENCE [LARGE SCALE GENOMIC DNA]</scope>
    <source>
        <strain evidence="4 5">HHU 13199</strain>
    </source>
</reference>
<dbReference type="PROSITE" id="PS51677">
    <property type="entry name" value="NODB"/>
    <property type="match status" value="1"/>
</dbReference>
<evidence type="ECO:0000313" key="4">
    <source>
        <dbReference type="EMBL" id="MBD3585733.1"/>
    </source>
</evidence>
<evidence type="ECO:0000256" key="2">
    <source>
        <dbReference type="ARBA" id="ARBA00022729"/>
    </source>
</evidence>
<dbReference type="SUPFAM" id="SSF88713">
    <property type="entry name" value="Glycoside hydrolase/deacetylase"/>
    <property type="match status" value="1"/>
</dbReference>
<feature type="domain" description="NodB homology" evidence="3">
    <location>
        <begin position="147"/>
        <end position="416"/>
    </location>
</feature>
<dbReference type="Pfam" id="PF01522">
    <property type="entry name" value="Polysacc_deac_1"/>
    <property type="match status" value="1"/>
</dbReference>
<keyword evidence="2" id="KW-0732">Signal</keyword>
<evidence type="ECO:0000256" key="1">
    <source>
        <dbReference type="ARBA" id="ARBA00004613"/>
    </source>
</evidence>
<dbReference type="Gene3D" id="3.20.20.370">
    <property type="entry name" value="Glycoside hydrolase/deacetylase"/>
    <property type="match status" value="1"/>
</dbReference>
<evidence type="ECO:0000313" key="5">
    <source>
        <dbReference type="Proteomes" id="UP000624419"/>
    </source>
</evidence>
<organism evidence="4 5">
    <name type="scientific">Salinimonas profundi</name>
    <dbReference type="NCBI Taxonomy" id="2729140"/>
    <lineage>
        <taxon>Bacteria</taxon>
        <taxon>Pseudomonadati</taxon>
        <taxon>Pseudomonadota</taxon>
        <taxon>Gammaproteobacteria</taxon>
        <taxon>Alteromonadales</taxon>
        <taxon>Alteromonadaceae</taxon>
        <taxon>Alteromonas/Salinimonas group</taxon>
        <taxon>Salinimonas</taxon>
    </lineage>
</organism>
<sequence>MAGESICPITAVSTRPKSGVVTLARIIGVARVSICQWAGQPWSCFCNFRIPVYSLVEETDVKCITIKSLFTVVTSALLLLSTLNAQAGQNSAPVLLYHHVSKDTPASTSVSPETFSEHMAYIAENHTVLPLSEIVDAARNGESLPDNALAITFDDGYANILKNAHPVLQQHGFPYTIFINPQTIDSRADQLTWQQVETMSEEGVTFANHTADHLHMLDRKPDENEKDWLRRVWQNVEQAQQKLASHINEPKKYLAYPFGEYNQRLAQKVKQAGYVGFGQHSGAIGPHSDFAALPRFPSAGPYATLKSLKTKMNSLAMPVSSSTVANPEFSRDQQPETVSLTIEGDDVRLSQASCYYRGSAIDTRVEKKTLTFTLQSAIPTGRSRVNCTAPSKAHSGKYYWYSQPFFVAGKDGNYPD</sequence>
<dbReference type="PANTHER" id="PTHR34216:SF3">
    <property type="entry name" value="POLY-BETA-1,6-N-ACETYL-D-GLUCOSAMINE N-DEACETYLASE"/>
    <property type="match status" value="1"/>
</dbReference>
<dbReference type="CDD" id="cd10973">
    <property type="entry name" value="CE4_DAC_u4_5s"/>
    <property type="match status" value="1"/>
</dbReference>
<dbReference type="PANTHER" id="PTHR34216">
    <property type="match status" value="1"/>
</dbReference>
<evidence type="ECO:0000259" key="3">
    <source>
        <dbReference type="PROSITE" id="PS51677"/>
    </source>
</evidence>
<proteinExistence type="predicted"/>
<comment type="subcellular location">
    <subcellularLocation>
        <location evidence="1">Secreted</location>
    </subcellularLocation>
</comment>
<accession>A0ABR8LKA2</accession>
<keyword evidence="5" id="KW-1185">Reference proteome</keyword>
<protein>
    <submittedName>
        <fullName evidence="4">Polysaccharide deacetylase family protein</fullName>
    </submittedName>
</protein>
<dbReference type="InterPro" id="IPR051398">
    <property type="entry name" value="Polysacch_Deacetylase"/>
</dbReference>
<dbReference type="InterPro" id="IPR011330">
    <property type="entry name" value="Glyco_hydro/deAcase_b/a-brl"/>
</dbReference>
<comment type="caution">
    <text evidence="4">The sequence shown here is derived from an EMBL/GenBank/DDBJ whole genome shotgun (WGS) entry which is preliminary data.</text>
</comment>
<dbReference type="InterPro" id="IPR002509">
    <property type="entry name" value="NODB_dom"/>
</dbReference>
<dbReference type="EMBL" id="JABBXD010000003">
    <property type="protein sequence ID" value="MBD3585733.1"/>
    <property type="molecule type" value="Genomic_DNA"/>
</dbReference>
<dbReference type="Proteomes" id="UP000624419">
    <property type="component" value="Unassembled WGS sequence"/>
</dbReference>